<dbReference type="Proteomes" id="UP000682739">
    <property type="component" value="Chromosome"/>
</dbReference>
<dbReference type="GO" id="GO:0008990">
    <property type="term" value="F:rRNA (guanine-N2-)-methyltransferase activity"/>
    <property type="evidence" value="ECO:0007669"/>
    <property type="project" value="InterPro"/>
</dbReference>
<dbReference type="Pfam" id="PF26049">
    <property type="entry name" value="RLMG_N"/>
    <property type="match status" value="1"/>
</dbReference>
<evidence type="ECO:0000259" key="6">
    <source>
        <dbReference type="Pfam" id="PF05175"/>
    </source>
</evidence>
<dbReference type="PIRSF" id="PIRSF037565">
    <property type="entry name" value="RRNA_m2G_Mtase_RsmD_prd"/>
    <property type="match status" value="1"/>
</dbReference>
<dbReference type="PANTHER" id="PTHR47816:SF5">
    <property type="entry name" value="RIBOSOMAL RNA LARGE SUBUNIT METHYLTRANSFERASE G"/>
    <property type="match status" value="1"/>
</dbReference>
<evidence type="ECO:0000256" key="2">
    <source>
        <dbReference type="ARBA" id="ARBA00022552"/>
    </source>
</evidence>
<gene>
    <name evidence="8" type="ORF">J1N51_12175</name>
</gene>
<keyword evidence="4" id="KW-0808">Transferase</keyword>
<dbReference type="KEGG" id="psym:J1N51_12175"/>
<keyword evidence="2" id="KW-0698">rRNA processing</keyword>
<feature type="domain" description="RlmG N-terminal" evidence="7">
    <location>
        <begin position="3"/>
        <end position="185"/>
    </location>
</feature>
<evidence type="ECO:0000256" key="3">
    <source>
        <dbReference type="ARBA" id="ARBA00022603"/>
    </source>
</evidence>
<reference evidence="8" key="1">
    <citation type="submission" date="2021-03" db="EMBL/GenBank/DDBJ databases">
        <title>Description of Psychrosphaera ytuae sp. nov. isolated from deep sea sediment of South China Sea.</title>
        <authorList>
            <person name="Zhang J."/>
            <person name="Xu X.-D."/>
        </authorList>
    </citation>
    <scope>NUCLEOTIDE SEQUENCE</scope>
    <source>
        <strain evidence="8">MTZ26</strain>
    </source>
</reference>
<dbReference type="InterPro" id="IPR046977">
    <property type="entry name" value="RsmC/RlmG"/>
</dbReference>
<keyword evidence="3 8" id="KW-0489">Methyltransferase</keyword>
<dbReference type="InterPro" id="IPR002052">
    <property type="entry name" value="DNA_methylase_N6_adenine_CS"/>
</dbReference>
<accession>A0A975DD54</accession>
<dbReference type="InterPro" id="IPR029063">
    <property type="entry name" value="SAM-dependent_MTases_sf"/>
</dbReference>
<dbReference type="GO" id="GO:0003676">
    <property type="term" value="F:nucleic acid binding"/>
    <property type="evidence" value="ECO:0007669"/>
    <property type="project" value="InterPro"/>
</dbReference>
<evidence type="ECO:0000256" key="1">
    <source>
        <dbReference type="ARBA" id="ARBA00022490"/>
    </source>
</evidence>
<dbReference type="SUPFAM" id="SSF53335">
    <property type="entry name" value="S-adenosyl-L-methionine-dependent methyltransferases"/>
    <property type="match status" value="1"/>
</dbReference>
<organism evidence="8 9">
    <name type="scientific">Psychrosphaera ytuae</name>
    <dbReference type="NCBI Taxonomy" id="2820710"/>
    <lineage>
        <taxon>Bacteria</taxon>
        <taxon>Pseudomonadati</taxon>
        <taxon>Pseudomonadota</taxon>
        <taxon>Gammaproteobacteria</taxon>
        <taxon>Alteromonadales</taxon>
        <taxon>Pseudoalteromonadaceae</taxon>
        <taxon>Psychrosphaera</taxon>
    </lineage>
</organism>
<dbReference type="Pfam" id="PF05175">
    <property type="entry name" value="MTS"/>
    <property type="match status" value="1"/>
</dbReference>
<evidence type="ECO:0000313" key="8">
    <source>
        <dbReference type="EMBL" id="QTH63475.1"/>
    </source>
</evidence>
<dbReference type="PANTHER" id="PTHR47816">
    <property type="entry name" value="RIBOSOMAL RNA SMALL SUBUNIT METHYLTRANSFERASE C"/>
    <property type="match status" value="1"/>
</dbReference>
<keyword evidence="9" id="KW-1185">Reference proteome</keyword>
<evidence type="ECO:0000256" key="5">
    <source>
        <dbReference type="ARBA" id="ARBA00022691"/>
    </source>
</evidence>
<dbReference type="AlphaFoldDB" id="A0A975DD54"/>
<keyword evidence="5" id="KW-0949">S-adenosyl-L-methionine</keyword>
<dbReference type="InterPro" id="IPR007848">
    <property type="entry name" value="Small_mtfrase_dom"/>
</dbReference>
<sequence length="405" mass="45095">MNTEWQLAGQTLQLFRFPPNQHDKSLQAWDSADEYAIEYISENYADDSTNRPVDVIICNDAFGALTIGLHGLSPICVTDSFIAHQAIDHNCTQNNLTAPLILNSLAVLPKSQLVVIKLSKNLDYLKWQLSQVQAMASAHQIEVNIVATGKTTLVTSSVMKTFESCCQNVSSSLAKKKSRLIFATVLPEHISSSTLNKDETQLPPYQAKCPELSLTLSAHANVFCKDQIDIGGRFLVEHMPELPSSTESINIIDLGCGNGLLGVSFLRQNQKQILKSLESQQVNVTFCDESFMAIKSAQYNVKANTPELIDICQFVQDDCLTQQKPESADLILCNPPFHQQQAVTTHIAEQMIQHAKETLKPGAELYLVANRHLPYQGMLKKQFGGFRVIANNNKFTLYHCIKRKT</sequence>
<proteinExistence type="predicted"/>
<protein>
    <submittedName>
        <fullName evidence="8">Methyltransferase</fullName>
    </submittedName>
</protein>
<dbReference type="CDD" id="cd02440">
    <property type="entry name" value="AdoMet_MTases"/>
    <property type="match status" value="1"/>
</dbReference>
<dbReference type="GO" id="GO:0005737">
    <property type="term" value="C:cytoplasm"/>
    <property type="evidence" value="ECO:0007669"/>
    <property type="project" value="InterPro"/>
</dbReference>
<dbReference type="RefSeq" id="WP_208831531.1">
    <property type="nucleotide sequence ID" value="NZ_CP072110.1"/>
</dbReference>
<dbReference type="InterPro" id="IPR017237">
    <property type="entry name" value="RLMG"/>
</dbReference>
<feature type="domain" description="Methyltransferase small" evidence="6">
    <location>
        <begin position="214"/>
        <end position="398"/>
    </location>
</feature>
<evidence type="ECO:0000256" key="4">
    <source>
        <dbReference type="ARBA" id="ARBA00022679"/>
    </source>
</evidence>
<evidence type="ECO:0000259" key="7">
    <source>
        <dbReference type="Pfam" id="PF26049"/>
    </source>
</evidence>
<name>A0A975DD54_9GAMM</name>
<evidence type="ECO:0000313" key="9">
    <source>
        <dbReference type="Proteomes" id="UP000682739"/>
    </source>
</evidence>
<dbReference type="EMBL" id="CP072110">
    <property type="protein sequence ID" value="QTH63475.1"/>
    <property type="molecule type" value="Genomic_DNA"/>
</dbReference>
<dbReference type="InterPro" id="IPR058679">
    <property type="entry name" value="RlmG_N"/>
</dbReference>
<dbReference type="PROSITE" id="PS00092">
    <property type="entry name" value="N6_MTASE"/>
    <property type="match status" value="1"/>
</dbReference>
<dbReference type="Gene3D" id="3.40.50.150">
    <property type="entry name" value="Vaccinia Virus protein VP39"/>
    <property type="match status" value="2"/>
</dbReference>
<keyword evidence="1" id="KW-0963">Cytoplasm</keyword>